<dbReference type="InterPro" id="IPR020538">
    <property type="entry name" value="Hydgase_Ni_incorp_HypA/HybF_CS"/>
</dbReference>
<keyword evidence="3 5" id="KW-0479">Metal-binding</keyword>
<dbReference type="PIRSF" id="PIRSF004761">
    <property type="entry name" value="Hydrgn_mat_HypA"/>
    <property type="match status" value="1"/>
</dbReference>
<dbReference type="Gene3D" id="3.30.2320.80">
    <property type="match status" value="1"/>
</dbReference>
<reference evidence="7" key="1">
    <citation type="journal article" date="2019" name="Int. J. Syst. Evol. Microbiol.">
        <title>The Global Catalogue of Microorganisms (GCM) 10K type strain sequencing project: providing services to taxonomists for standard genome sequencing and annotation.</title>
        <authorList>
            <consortium name="The Broad Institute Genomics Platform"/>
            <consortium name="The Broad Institute Genome Sequencing Center for Infectious Disease"/>
            <person name="Wu L."/>
            <person name="Ma J."/>
        </authorList>
    </citation>
    <scope>NUCLEOTIDE SEQUENCE [LARGE SCALE GENOMIC DNA]</scope>
    <source>
        <strain evidence="7">JCM 16904</strain>
    </source>
</reference>
<feature type="binding site" evidence="5">
    <location>
        <position position="86"/>
    </location>
    <ligand>
        <name>Zn(2+)</name>
        <dbReference type="ChEBI" id="CHEBI:29105"/>
    </ligand>
</feature>
<evidence type="ECO:0000313" key="7">
    <source>
        <dbReference type="Proteomes" id="UP001500902"/>
    </source>
</evidence>
<evidence type="ECO:0000256" key="2">
    <source>
        <dbReference type="ARBA" id="ARBA00022596"/>
    </source>
</evidence>
<feature type="binding site" evidence="5">
    <location>
        <position position="70"/>
    </location>
    <ligand>
        <name>Zn(2+)</name>
        <dbReference type="ChEBI" id="CHEBI:29105"/>
    </ligand>
</feature>
<comment type="similarity">
    <text evidence="1 5">Belongs to the HypA/HybF family.</text>
</comment>
<feature type="binding site" evidence="5">
    <location>
        <position position="73"/>
    </location>
    <ligand>
        <name>Zn(2+)</name>
        <dbReference type="ChEBI" id="CHEBI:29105"/>
    </ligand>
</feature>
<organism evidence="6 7">
    <name type="scientific">Nonomuraea antimicrobica</name>
    <dbReference type="NCBI Taxonomy" id="561173"/>
    <lineage>
        <taxon>Bacteria</taxon>
        <taxon>Bacillati</taxon>
        <taxon>Actinomycetota</taxon>
        <taxon>Actinomycetes</taxon>
        <taxon>Streptosporangiales</taxon>
        <taxon>Streptosporangiaceae</taxon>
        <taxon>Nonomuraea</taxon>
    </lineage>
</organism>
<dbReference type="EMBL" id="BAAAZP010000069">
    <property type="protein sequence ID" value="GAA3667952.1"/>
    <property type="molecule type" value="Genomic_DNA"/>
</dbReference>
<comment type="function">
    <text evidence="5">Involved in the maturation of [NiFe] hydrogenases. Required for nickel insertion into the metal center of the hydrogenase.</text>
</comment>
<evidence type="ECO:0000256" key="5">
    <source>
        <dbReference type="HAMAP-Rule" id="MF_00213"/>
    </source>
</evidence>
<sequence length="122" mass="12657">MHEIGLCEGLVELIHRQAAGRRVASARVRVGARHAVAEEAFGQAFTLAARGTAAQDAVVDLVITPVTVECRTCGRESESTDVLAACPRCESGDVGVSGGDELVLESVWFGGEGAADVPGHSR</sequence>
<dbReference type="InterPro" id="IPR000688">
    <property type="entry name" value="HypA/HybF"/>
</dbReference>
<evidence type="ECO:0000256" key="1">
    <source>
        <dbReference type="ARBA" id="ARBA00010748"/>
    </source>
</evidence>
<evidence type="ECO:0000256" key="4">
    <source>
        <dbReference type="ARBA" id="ARBA00022833"/>
    </source>
</evidence>
<accession>A0ABP7BTF2</accession>
<keyword evidence="7" id="KW-1185">Reference proteome</keyword>
<feature type="binding site" evidence="5">
    <location>
        <position position="89"/>
    </location>
    <ligand>
        <name>Zn(2+)</name>
        <dbReference type="ChEBI" id="CHEBI:29105"/>
    </ligand>
</feature>
<keyword evidence="2 5" id="KW-0533">Nickel</keyword>
<evidence type="ECO:0000313" key="6">
    <source>
        <dbReference type="EMBL" id="GAA3667952.1"/>
    </source>
</evidence>
<proteinExistence type="inferred from homology"/>
<gene>
    <name evidence="5" type="primary">hypA</name>
    <name evidence="6" type="ORF">GCM10022224_035180</name>
</gene>
<dbReference type="HAMAP" id="MF_00213">
    <property type="entry name" value="HypA_HybF"/>
    <property type="match status" value="1"/>
</dbReference>
<dbReference type="RefSeq" id="WP_344878311.1">
    <property type="nucleotide sequence ID" value="NZ_BAAAZP010000069.1"/>
</dbReference>
<dbReference type="PROSITE" id="PS01249">
    <property type="entry name" value="HYPA"/>
    <property type="match status" value="1"/>
</dbReference>
<name>A0ABP7BTF2_9ACTN</name>
<dbReference type="Proteomes" id="UP001500902">
    <property type="component" value="Unassembled WGS sequence"/>
</dbReference>
<dbReference type="Pfam" id="PF01155">
    <property type="entry name" value="HypA"/>
    <property type="match status" value="1"/>
</dbReference>
<evidence type="ECO:0000256" key="3">
    <source>
        <dbReference type="ARBA" id="ARBA00022723"/>
    </source>
</evidence>
<dbReference type="PANTHER" id="PTHR34535:SF3">
    <property type="entry name" value="HYDROGENASE MATURATION FACTOR HYPA"/>
    <property type="match status" value="1"/>
</dbReference>
<keyword evidence="4 5" id="KW-0862">Zinc</keyword>
<dbReference type="PANTHER" id="PTHR34535">
    <property type="entry name" value="HYDROGENASE MATURATION FACTOR HYPA"/>
    <property type="match status" value="1"/>
</dbReference>
<comment type="caution">
    <text evidence="6">The sequence shown here is derived from an EMBL/GenBank/DDBJ whole genome shotgun (WGS) entry which is preliminary data.</text>
</comment>
<feature type="binding site" evidence="5">
    <location>
        <position position="2"/>
    </location>
    <ligand>
        <name>Ni(2+)</name>
        <dbReference type="ChEBI" id="CHEBI:49786"/>
    </ligand>
</feature>
<protein>
    <recommendedName>
        <fullName evidence="5">Hydrogenase maturation factor HypA</fullName>
    </recommendedName>
</protein>